<accession>A0ABR1VK91</accession>
<dbReference type="InterPro" id="IPR043129">
    <property type="entry name" value="ATPase_NBD"/>
</dbReference>
<dbReference type="Gene3D" id="3.90.640.10">
    <property type="entry name" value="Actin, Chain A, domain 4"/>
    <property type="match status" value="1"/>
</dbReference>
<dbReference type="Proteomes" id="UP001446871">
    <property type="component" value="Unassembled WGS sequence"/>
</dbReference>
<dbReference type="PRINTS" id="PR00301">
    <property type="entry name" value="HEATSHOCK70"/>
</dbReference>
<dbReference type="CDD" id="cd10170">
    <property type="entry name" value="ASKHA_NBD_HSP70"/>
    <property type="match status" value="1"/>
</dbReference>
<organism evidence="3 4">
    <name type="scientific">Apiospora saccharicola</name>
    <dbReference type="NCBI Taxonomy" id="335842"/>
    <lineage>
        <taxon>Eukaryota</taxon>
        <taxon>Fungi</taxon>
        <taxon>Dikarya</taxon>
        <taxon>Ascomycota</taxon>
        <taxon>Pezizomycotina</taxon>
        <taxon>Sordariomycetes</taxon>
        <taxon>Xylariomycetidae</taxon>
        <taxon>Amphisphaeriales</taxon>
        <taxon>Apiosporaceae</taxon>
        <taxon>Apiospora</taxon>
    </lineage>
</organism>
<keyword evidence="4" id="KW-1185">Reference proteome</keyword>
<dbReference type="EMBL" id="JAQQWM010000003">
    <property type="protein sequence ID" value="KAK8071642.1"/>
    <property type="molecule type" value="Genomic_DNA"/>
</dbReference>
<dbReference type="Pfam" id="PF00012">
    <property type="entry name" value="HSP70"/>
    <property type="match status" value="1"/>
</dbReference>
<evidence type="ECO:0008006" key="5">
    <source>
        <dbReference type="Google" id="ProtNLM"/>
    </source>
</evidence>
<keyword evidence="2" id="KW-0067">ATP-binding</keyword>
<dbReference type="PANTHER" id="PTHR14187:SF5">
    <property type="entry name" value="HEAT SHOCK 70 KDA PROTEIN 12A"/>
    <property type="match status" value="1"/>
</dbReference>
<comment type="caution">
    <text evidence="3">The sequence shown here is derived from an EMBL/GenBank/DDBJ whole genome shotgun (WGS) entry which is preliminary data.</text>
</comment>
<reference evidence="3 4" key="1">
    <citation type="submission" date="2023-01" db="EMBL/GenBank/DDBJ databases">
        <title>Analysis of 21 Apiospora genomes using comparative genomics revels a genus with tremendous synthesis potential of carbohydrate active enzymes and secondary metabolites.</title>
        <authorList>
            <person name="Sorensen T."/>
        </authorList>
    </citation>
    <scope>NUCLEOTIDE SEQUENCE [LARGE SCALE GENOMIC DNA]</scope>
    <source>
        <strain evidence="3 4">CBS 83171</strain>
    </source>
</reference>
<keyword evidence="1" id="KW-0547">Nucleotide-binding</keyword>
<proteinExistence type="predicted"/>
<evidence type="ECO:0000313" key="3">
    <source>
        <dbReference type="EMBL" id="KAK8071642.1"/>
    </source>
</evidence>
<sequence length="602" mass="66812">MTSSLINELSGLGLSTEESEDRVVIALDFGTTFSGVAYCFNNPGKKPDPQCINDWPGLEGYSQPKVPTVVSYGGGEGGGDADFKWGGQVDPRAVSGNVARVKLLLDPTQQKPVYLPRASRKTDLKELTKVGKQPVDVAADFMQAIYRHAMNKIKDRVPKDYFDMCQKQYVLTVPAVWSDKARDLTLKASSHNAAKRAEIHPVRMVTEPEAAAIYTLHMQERALKPGDAFVLCDCGGGTVDLTTYEVKETEPYLRLGEAVEGSGGIAGSLMLNDKFAELVKEVVGEEQWITLRETPGWAKAAIEWDRVIKPGFRGNLKEEHFIMFPQANLDDDEEVRLKDNCWTMTGAEVKSIFDPVIKDILRFVDDQIKSARLKRAGEDVTGILLVGGFGSSQYLKGEIEKSFPTVQVIQPDDAWAAIVKYADYISRSLPRQKLTGNLAPVVVSTQAVRHYGVCAMSEWDSVIDKDQPREFNKVTGKWRCKRMTWYIYKGEELKRDSTVKFSFYRDVLVQGDSSALVFEDELLMCGLPTAPTYPGDDVGINCRLTSDLTSIDKSRFGTVADPQGNKYYHVNFDLVISTQDANMTFSLEVDGERCGGVTAEYA</sequence>
<dbReference type="PANTHER" id="PTHR14187">
    <property type="entry name" value="ALPHA KINASE/ELONGATION FACTOR 2 KINASE"/>
    <property type="match status" value="1"/>
</dbReference>
<name>A0ABR1VK91_9PEZI</name>
<gene>
    <name evidence="3" type="ORF">PG996_004990</name>
</gene>
<dbReference type="SUPFAM" id="SSF53067">
    <property type="entry name" value="Actin-like ATPase domain"/>
    <property type="match status" value="2"/>
</dbReference>
<evidence type="ECO:0000313" key="4">
    <source>
        <dbReference type="Proteomes" id="UP001446871"/>
    </source>
</evidence>
<dbReference type="Gene3D" id="3.30.420.40">
    <property type="match status" value="2"/>
</dbReference>
<evidence type="ECO:0000256" key="1">
    <source>
        <dbReference type="ARBA" id="ARBA00022741"/>
    </source>
</evidence>
<evidence type="ECO:0000256" key="2">
    <source>
        <dbReference type="ARBA" id="ARBA00022840"/>
    </source>
</evidence>
<dbReference type="InterPro" id="IPR013126">
    <property type="entry name" value="Hsp_70_fam"/>
</dbReference>
<protein>
    <recommendedName>
        <fullName evidence="5">Actin-like ATPase domain-containing protein</fullName>
    </recommendedName>
</protein>